<dbReference type="EMBL" id="PVNL01000059">
    <property type="protein sequence ID" value="PRQ07063.1"/>
    <property type="molecule type" value="Genomic_DNA"/>
</dbReference>
<evidence type="ECO:0000313" key="1">
    <source>
        <dbReference type="EMBL" id="PRQ07063.1"/>
    </source>
</evidence>
<gene>
    <name evidence="1" type="ORF">ENSA7_32020</name>
</gene>
<dbReference type="Proteomes" id="UP000238823">
    <property type="component" value="Unassembled WGS sequence"/>
</dbReference>
<dbReference type="AlphaFoldDB" id="A0A2S9YPP6"/>
<organism evidence="1 2">
    <name type="scientific">Enhygromyxa salina</name>
    <dbReference type="NCBI Taxonomy" id="215803"/>
    <lineage>
        <taxon>Bacteria</taxon>
        <taxon>Pseudomonadati</taxon>
        <taxon>Myxococcota</taxon>
        <taxon>Polyangia</taxon>
        <taxon>Nannocystales</taxon>
        <taxon>Nannocystaceae</taxon>
        <taxon>Enhygromyxa</taxon>
    </lineage>
</organism>
<evidence type="ECO:0000313" key="2">
    <source>
        <dbReference type="Proteomes" id="UP000238823"/>
    </source>
</evidence>
<dbReference type="RefSeq" id="WP_181233793.1">
    <property type="nucleotide sequence ID" value="NZ_PVNL01000059.1"/>
</dbReference>
<accession>A0A2S9YPP6</accession>
<sequence>MLGGPWQQAQPIEALAAAEAMSEWLDAAALQLDDPEVMDMAALMGEYVLVLGG</sequence>
<comment type="caution">
    <text evidence="1">The sequence shown here is derived from an EMBL/GenBank/DDBJ whole genome shotgun (WGS) entry which is preliminary data.</text>
</comment>
<proteinExistence type="predicted"/>
<protein>
    <submittedName>
        <fullName evidence="1">Uncharacterized protein</fullName>
    </submittedName>
</protein>
<reference evidence="1 2" key="1">
    <citation type="submission" date="2018-03" db="EMBL/GenBank/DDBJ databases">
        <title>Draft Genome Sequences of the Obligatory Marine Myxobacteria Enhygromyxa salina SWB007.</title>
        <authorList>
            <person name="Poehlein A."/>
            <person name="Moghaddam J.A."/>
            <person name="Harms H."/>
            <person name="Alanjari M."/>
            <person name="Koenig G.M."/>
            <person name="Daniel R."/>
            <person name="Schaeberle T.F."/>
        </authorList>
    </citation>
    <scope>NUCLEOTIDE SEQUENCE [LARGE SCALE GENOMIC DNA]</scope>
    <source>
        <strain evidence="1 2">SWB007</strain>
    </source>
</reference>
<name>A0A2S9YPP6_9BACT</name>